<dbReference type="AlphaFoldDB" id="A0A378W339"/>
<reference evidence="1" key="1">
    <citation type="submission" date="2018-06" db="EMBL/GenBank/DDBJ databases">
        <authorList>
            <consortium name="Pathogen Informatics"/>
            <person name="Doyle S."/>
        </authorList>
    </citation>
    <scope>NUCLEOTIDE SEQUENCE [LARGE SCALE GENOMIC DNA]</scope>
    <source>
        <strain evidence="1">NCTC11421</strain>
    </source>
</reference>
<dbReference type="EMBL" id="UGRI01000001">
    <property type="protein sequence ID" value="SUA24995.1"/>
    <property type="molecule type" value="Genomic_DNA"/>
</dbReference>
<organism evidence="1">
    <name type="scientific">Neisseria gonorrhoeae</name>
    <dbReference type="NCBI Taxonomy" id="485"/>
    <lineage>
        <taxon>Bacteria</taxon>
        <taxon>Pseudomonadati</taxon>
        <taxon>Pseudomonadota</taxon>
        <taxon>Betaproteobacteria</taxon>
        <taxon>Neisseriales</taxon>
        <taxon>Neisseriaceae</taxon>
        <taxon>Neisseria</taxon>
    </lineage>
</organism>
<sequence length="29" mass="3194">MMTNAAYYASLFGAPHIPLKQRMGTVPAR</sequence>
<gene>
    <name evidence="1" type="ORF">NCTC11421_03003</name>
</gene>
<proteinExistence type="predicted"/>
<evidence type="ECO:0000313" key="1">
    <source>
        <dbReference type="EMBL" id="SUA24995.1"/>
    </source>
</evidence>
<accession>A0A378W339</accession>
<protein>
    <submittedName>
        <fullName evidence="1">Transglycosylase</fullName>
    </submittedName>
</protein>
<name>A0A378W339_NEIGO</name>